<keyword evidence="4 5" id="KW-0472">Membrane</keyword>
<evidence type="ECO:0000256" key="5">
    <source>
        <dbReference type="SAM" id="Phobius"/>
    </source>
</evidence>
<feature type="transmembrane region" description="Helical" evidence="5">
    <location>
        <begin position="49"/>
        <end position="67"/>
    </location>
</feature>
<dbReference type="GO" id="GO:0016020">
    <property type="term" value="C:membrane"/>
    <property type="evidence" value="ECO:0007669"/>
    <property type="project" value="UniProtKB-SubCell"/>
</dbReference>
<feature type="transmembrane region" description="Helical" evidence="5">
    <location>
        <begin position="23"/>
        <end position="42"/>
    </location>
</feature>
<gene>
    <name evidence="6" type="ORF">AJ80_03884</name>
</gene>
<evidence type="ECO:0000313" key="7">
    <source>
        <dbReference type="Proteomes" id="UP000224634"/>
    </source>
</evidence>
<dbReference type="OrthoDB" id="3358017at2759"/>
<evidence type="ECO:0000256" key="3">
    <source>
        <dbReference type="ARBA" id="ARBA00022989"/>
    </source>
</evidence>
<reference evidence="6 7" key="1">
    <citation type="submission" date="2017-10" db="EMBL/GenBank/DDBJ databases">
        <title>Comparative genomics in systemic dimorphic fungi from Ajellomycetaceae.</title>
        <authorList>
            <person name="Munoz J.F."/>
            <person name="Mcewen J.G."/>
            <person name="Clay O.K."/>
            <person name="Cuomo C.A."/>
        </authorList>
    </citation>
    <scope>NUCLEOTIDE SEQUENCE [LARGE SCALE GENOMIC DNA]</scope>
    <source>
        <strain evidence="6 7">UAMH7299</strain>
    </source>
</reference>
<accession>A0A2B7YF64</accession>
<feature type="transmembrane region" description="Helical" evidence="5">
    <location>
        <begin position="163"/>
        <end position="189"/>
    </location>
</feature>
<dbReference type="PANTHER" id="PTHR31465:SF1">
    <property type="entry name" value="PROTEIN RTA1-RELATED"/>
    <property type="match status" value="1"/>
</dbReference>
<keyword evidence="2 5" id="KW-0812">Transmembrane</keyword>
<organism evidence="6 7">
    <name type="scientific">Polytolypa hystricis (strain UAMH7299)</name>
    <dbReference type="NCBI Taxonomy" id="1447883"/>
    <lineage>
        <taxon>Eukaryota</taxon>
        <taxon>Fungi</taxon>
        <taxon>Dikarya</taxon>
        <taxon>Ascomycota</taxon>
        <taxon>Pezizomycotina</taxon>
        <taxon>Eurotiomycetes</taxon>
        <taxon>Eurotiomycetidae</taxon>
        <taxon>Onygenales</taxon>
        <taxon>Onygenales incertae sedis</taxon>
        <taxon>Polytolypa</taxon>
    </lineage>
</organism>
<dbReference type="PANTHER" id="PTHR31465">
    <property type="entry name" value="PROTEIN RTA1-RELATED"/>
    <property type="match status" value="1"/>
</dbReference>
<comment type="subcellular location">
    <subcellularLocation>
        <location evidence="1">Membrane</location>
        <topology evidence="1">Multi-pass membrane protein</topology>
    </subcellularLocation>
</comment>
<feature type="transmembrane region" description="Helical" evidence="5">
    <location>
        <begin position="209"/>
        <end position="230"/>
    </location>
</feature>
<name>A0A2B7YF64_POLH7</name>
<evidence type="ECO:0000313" key="6">
    <source>
        <dbReference type="EMBL" id="PGH19548.1"/>
    </source>
</evidence>
<feature type="transmembrane region" description="Helical" evidence="5">
    <location>
        <begin position="79"/>
        <end position="104"/>
    </location>
</feature>
<dbReference type="STRING" id="1447883.A0A2B7YF64"/>
<dbReference type="AlphaFoldDB" id="A0A2B7YF64"/>
<keyword evidence="3 5" id="KW-1133">Transmembrane helix</keyword>
<proteinExistence type="predicted"/>
<evidence type="ECO:0000256" key="2">
    <source>
        <dbReference type="ARBA" id="ARBA00022692"/>
    </source>
</evidence>
<evidence type="ECO:0008006" key="8">
    <source>
        <dbReference type="Google" id="ProtNLM"/>
    </source>
</evidence>
<feature type="transmembrane region" description="Helical" evidence="5">
    <location>
        <begin position="242"/>
        <end position="262"/>
    </location>
</feature>
<dbReference type="Pfam" id="PF04479">
    <property type="entry name" value="RTA1"/>
    <property type="match status" value="1"/>
</dbReference>
<sequence length="296" mass="32679">MAESADGEPFKYDFVFYRYDPSLAAAVLFTVLFGLTTLYHGYQLTRARLWYFIPLLVGGIFEVVGYMGRAISSTETPDWALGAFIMQSLTLLLAPAFFAASIYMALGRIILVADGEDCSLIPKKWLTKIFVAGDVLSFVTQGAGGGILATGKSLDKIELGERVIIGGLMIQVVFFGVFTVVSIVFHVRIRARVANHPASLRFPWAKHQYVLYITSILVLIRSVFRVIEYVQGNAGYLLSHEVFLYVFDGVLMLAVMGLFNVVHPSEVQGWLLQKDGAESGALEQGANGEHCEMVDR</sequence>
<dbReference type="EMBL" id="PDNA01000046">
    <property type="protein sequence ID" value="PGH19548.1"/>
    <property type="molecule type" value="Genomic_DNA"/>
</dbReference>
<dbReference type="InterPro" id="IPR007568">
    <property type="entry name" value="RTA1"/>
</dbReference>
<evidence type="ECO:0000256" key="1">
    <source>
        <dbReference type="ARBA" id="ARBA00004141"/>
    </source>
</evidence>
<dbReference type="Proteomes" id="UP000224634">
    <property type="component" value="Unassembled WGS sequence"/>
</dbReference>
<comment type="caution">
    <text evidence="6">The sequence shown here is derived from an EMBL/GenBank/DDBJ whole genome shotgun (WGS) entry which is preliminary data.</text>
</comment>
<protein>
    <recommendedName>
        <fullName evidence="8">RTA1 domain-containing protein</fullName>
    </recommendedName>
</protein>
<keyword evidence="7" id="KW-1185">Reference proteome</keyword>
<feature type="transmembrane region" description="Helical" evidence="5">
    <location>
        <begin position="125"/>
        <end position="143"/>
    </location>
</feature>
<evidence type="ECO:0000256" key="4">
    <source>
        <dbReference type="ARBA" id="ARBA00023136"/>
    </source>
</evidence>